<feature type="domain" description="Polymerase nucleotidyl transferase" evidence="1">
    <location>
        <begin position="45"/>
        <end position="103"/>
    </location>
</feature>
<accession>A0A4R2R5V0</accession>
<gene>
    <name evidence="2" type="ORF">EV191_1011362</name>
</gene>
<dbReference type="AlphaFoldDB" id="A0A4R2R5V0"/>
<evidence type="ECO:0000313" key="3">
    <source>
        <dbReference type="Proteomes" id="UP000294911"/>
    </source>
</evidence>
<dbReference type="InterPro" id="IPR002934">
    <property type="entry name" value="Polymerase_NTP_transf_dom"/>
</dbReference>
<proteinExistence type="predicted"/>
<organism evidence="2 3">
    <name type="scientific">Tamaricihabitans halophyticus</name>
    <dbReference type="NCBI Taxonomy" id="1262583"/>
    <lineage>
        <taxon>Bacteria</taxon>
        <taxon>Bacillati</taxon>
        <taxon>Actinomycetota</taxon>
        <taxon>Actinomycetes</taxon>
        <taxon>Pseudonocardiales</taxon>
        <taxon>Pseudonocardiaceae</taxon>
        <taxon>Tamaricihabitans</taxon>
    </lineage>
</organism>
<name>A0A4R2R5V0_9PSEU</name>
<keyword evidence="2" id="KW-0808">Transferase</keyword>
<dbReference type="Gene3D" id="3.30.460.10">
    <property type="entry name" value="Beta Polymerase, domain 2"/>
    <property type="match status" value="1"/>
</dbReference>
<reference evidence="2 3" key="1">
    <citation type="submission" date="2019-03" db="EMBL/GenBank/DDBJ databases">
        <title>Genomic Encyclopedia of Type Strains, Phase IV (KMG-IV): sequencing the most valuable type-strain genomes for metagenomic binning, comparative biology and taxonomic classification.</title>
        <authorList>
            <person name="Goeker M."/>
        </authorList>
    </citation>
    <scope>NUCLEOTIDE SEQUENCE [LARGE SCALE GENOMIC DNA]</scope>
    <source>
        <strain evidence="2 3">DSM 45765</strain>
    </source>
</reference>
<dbReference type="CDD" id="cd05403">
    <property type="entry name" value="NT_KNTase_like"/>
    <property type="match status" value="1"/>
</dbReference>
<dbReference type="EMBL" id="SLXQ01000001">
    <property type="protein sequence ID" value="TCP57407.1"/>
    <property type="molecule type" value="Genomic_DNA"/>
</dbReference>
<dbReference type="SUPFAM" id="SSF81301">
    <property type="entry name" value="Nucleotidyltransferase"/>
    <property type="match status" value="1"/>
</dbReference>
<protein>
    <submittedName>
        <fullName evidence="2">Nucleotidyltransferase-like protein</fullName>
    </submittedName>
</protein>
<comment type="caution">
    <text evidence="2">The sequence shown here is derived from an EMBL/GenBank/DDBJ whole genome shotgun (WGS) entry which is preliminary data.</text>
</comment>
<sequence>MTSLRAIRAGRIRENPEPVPGSGHTGSYSAGMSATAVLPTPVARVASQLAEIPGVLAVVLGGSRATGVAKEDSDWDLGVYYRAGQRVIDPADVRALGYPGYVSALGEWGPIVHGGAWLKVDGIQVDVLFRDLDQLDAWRQDAERGEFEVLTQAGHLVGAPTYLPIGELASCLPIHGTIDRPEFPAALAESAPARWFGQASVGLMFADGYAGIGDVTCCAGALAQAVLCVGHARLAAQREWVLGEKRLIDRAGLAEVQPLLANIGEDSEALQASVAAVRAALGIEALHKSAP</sequence>
<dbReference type="GO" id="GO:0016779">
    <property type="term" value="F:nucleotidyltransferase activity"/>
    <property type="evidence" value="ECO:0007669"/>
    <property type="project" value="InterPro"/>
</dbReference>
<dbReference type="InterPro" id="IPR043519">
    <property type="entry name" value="NT_sf"/>
</dbReference>
<keyword evidence="3" id="KW-1185">Reference proteome</keyword>
<dbReference type="Pfam" id="PF01909">
    <property type="entry name" value="NTP_transf_2"/>
    <property type="match status" value="1"/>
</dbReference>
<evidence type="ECO:0000259" key="1">
    <source>
        <dbReference type="Pfam" id="PF01909"/>
    </source>
</evidence>
<evidence type="ECO:0000313" key="2">
    <source>
        <dbReference type="EMBL" id="TCP57407.1"/>
    </source>
</evidence>
<dbReference type="Proteomes" id="UP000294911">
    <property type="component" value="Unassembled WGS sequence"/>
</dbReference>